<accession>A0A375H3Y7</accession>
<sequence length="28" mass="3206">MLAQGWANPEPLRGGRIVVITRHKRSYV</sequence>
<dbReference type="EMBL" id="LT984806">
    <property type="protein sequence ID" value="SPD46631.1"/>
    <property type="molecule type" value="Genomic_DNA"/>
</dbReference>
<reference evidence="1 2" key="1">
    <citation type="submission" date="2018-01" db="EMBL/GenBank/DDBJ databases">
        <authorList>
            <person name="Clerissi C."/>
        </authorList>
    </citation>
    <scope>NUCLEOTIDE SEQUENCE [LARGE SCALE GENOMIC DNA]</scope>
    <source>
        <strain evidence="1">Cupriavidus taiwanensis STM 6160</strain>
    </source>
</reference>
<gene>
    <name evidence="1" type="ORF">CBM2607_11571</name>
</gene>
<name>A0A375H3Y7_9BURK</name>
<dbReference type="Proteomes" id="UP000255168">
    <property type="component" value="Chromosome I"/>
</dbReference>
<organism evidence="1 2">
    <name type="scientific">Cupriavidus neocaledonicus</name>
    <dbReference type="NCBI Taxonomy" id="1040979"/>
    <lineage>
        <taxon>Bacteria</taxon>
        <taxon>Pseudomonadati</taxon>
        <taxon>Pseudomonadota</taxon>
        <taxon>Betaproteobacteria</taxon>
        <taxon>Burkholderiales</taxon>
        <taxon>Burkholderiaceae</taxon>
        <taxon>Cupriavidus</taxon>
    </lineage>
</organism>
<proteinExistence type="predicted"/>
<evidence type="ECO:0000313" key="1">
    <source>
        <dbReference type="EMBL" id="SPD46631.1"/>
    </source>
</evidence>
<evidence type="ECO:0000313" key="2">
    <source>
        <dbReference type="Proteomes" id="UP000255168"/>
    </source>
</evidence>
<dbReference type="AlphaFoldDB" id="A0A375H3Y7"/>
<protein>
    <submittedName>
        <fullName evidence="1">Uncharacterized protein</fullName>
    </submittedName>
</protein>